<dbReference type="PROSITE" id="PS50887">
    <property type="entry name" value="GGDEF"/>
    <property type="match status" value="1"/>
</dbReference>
<feature type="transmembrane region" description="Helical" evidence="3">
    <location>
        <begin position="186"/>
        <end position="209"/>
    </location>
</feature>
<dbReference type="InterPro" id="IPR029787">
    <property type="entry name" value="Nucleotide_cyclase"/>
</dbReference>
<keyword evidence="3" id="KW-0812">Transmembrane</keyword>
<dbReference type="PANTHER" id="PTHR45138">
    <property type="entry name" value="REGULATORY COMPONENTS OF SENSORY TRANSDUCTION SYSTEM"/>
    <property type="match status" value="1"/>
</dbReference>
<keyword evidence="3" id="KW-1133">Transmembrane helix</keyword>
<feature type="transmembrane region" description="Helical" evidence="3">
    <location>
        <begin position="92"/>
        <end position="111"/>
    </location>
</feature>
<gene>
    <name evidence="5" type="ORF">GCM10007205_13240</name>
</gene>
<dbReference type="Pfam" id="PF00990">
    <property type="entry name" value="GGDEF"/>
    <property type="match status" value="1"/>
</dbReference>
<dbReference type="Proteomes" id="UP000620266">
    <property type="component" value="Unassembled WGS sequence"/>
</dbReference>
<feature type="transmembrane region" description="Helical" evidence="3">
    <location>
        <begin position="117"/>
        <end position="137"/>
    </location>
</feature>
<dbReference type="CDD" id="cd01949">
    <property type="entry name" value="GGDEF"/>
    <property type="match status" value="1"/>
</dbReference>
<organism evidence="5 6">
    <name type="scientific">Oxalicibacterium flavum</name>
    <dbReference type="NCBI Taxonomy" id="179467"/>
    <lineage>
        <taxon>Bacteria</taxon>
        <taxon>Pseudomonadati</taxon>
        <taxon>Pseudomonadota</taxon>
        <taxon>Betaproteobacteria</taxon>
        <taxon>Burkholderiales</taxon>
        <taxon>Oxalobacteraceae</taxon>
        <taxon>Oxalicibacterium</taxon>
    </lineage>
</organism>
<feature type="transmembrane region" description="Helical" evidence="3">
    <location>
        <begin position="6"/>
        <end position="26"/>
    </location>
</feature>
<reference evidence="5" key="2">
    <citation type="submission" date="2020-09" db="EMBL/GenBank/DDBJ databases">
        <authorList>
            <person name="Sun Q."/>
            <person name="Sedlacek I."/>
        </authorList>
    </citation>
    <scope>NUCLEOTIDE SEQUENCE</scope>
    <source>
        <strain evidence="5">CCM 7086</strain>
    </source>
</reference>
<dbReference type="GO" id="GO:0005886">
    <property type="term" value="C:plasma membrane"/>
    <property type="evidence" value="ECO:0007669"/>
    <property type="project" value="TreeGrafter"/>
</dbReference>
<proteinExistence type="predicted"/>
<dbReference type="GO" id="GO:1902201">
    <property type="term" value="P:negative regulation of bacterial-type flagellum-dependent cell motility"/>
    <property type="evidence" value="ECO:0007669"/>
    <property type="project" value="TreeGrafter"/>
</dbReference>
<evidence type="ECO:0000256" key="2">
    <source>
        <dbReference type="ARBA" id="ARBA00034247"/>
    </source>
</evidence>
<name>A0A8J2XXY2_9BURK</name>
<protein>
    <recommendedName>
        <fullName evidence="1">diguanylate cyclase</fullName>
        <ecNumber evidence="1">2.7.7.65</ecNumber>
    </recommendedName>
</protein>
<dbReference type="InterPro" id="IPR000160">
    <property type="entry name" value="GGDEF_dom"/>
</dbReference>
<feature type="domain" description="GGDEF" evidence="4">
    <location>
        <begin position="251"/>
        <end position="385"/>
    </location>
</feature>
<dbReference type="FunFam" id="3.30.70.270:FF:000001">
    <property type="entry name" value="Diguanylate cyclase domain protein"/>
    <property type="match status" value="1"/>
</dbReference>
<dbReference type="PANTHER" id="PTHR45138:SF9">
    <property type="entry name" value="DIGUANYLATE CYCLASE DGCM-RELATED"/>
    <property type="match status" value="1"/>
</dbReference>
<feature type="transmembrane region" description="Helical" evidence="3">
    <location>
        <begin position="38"/>
        <end position="56"/>
    </location>
</feature>
<evidence type="ECO:0000256" key="1">
    <source>
        <dbReference type="ARBA" id="ARBA00012528"/>
    </source>
</evidence>
<keyword evidence="3" id="KW-0472">Membrane</keyword>
<dbReference type="AlphaFoldDB" id="A0A8J2XXY2"/>
<dbReference type="InterPro" id="IPR050469">
    <property type="entry name" value="Diguanylate_Cyclase"/>
</dbReference>
<feature type="transmembrane region" description="Helical" evidence="3">
    <location>
        <begin position="62"/>
        <end position="80"/>
    </location>
</feature>
<dbReference type="EC" id="2.7.7.65" evidence="1"/>
<evidence type="ECO:0000256" key="3">
    <source>
        <dbReference type="SAM" id="Phobius"/>
    </source>
</evidence>
<dbReference type="GO" id="GO:0043709">
    <property type="term" value="P:cell adhesion involved in single-species biofilm formation"/>
    <property type="evidence" value="ECO:0007669"/>
    <property type="project" value="TreeGrafter"/>
</dbReference>
<comment type="catalytic activity">
    <reaction evidence="2">
        <text>2 GTP = 3',3'-c-di-GMP + 2 diphosphate</text>
        <dbReference type="Rhea" id="RHEA:24898"/>
        <dbReference type="ChEBI" id="CHEBI:33019"/>
        <dbReference type="ChEBI" id="CHEBI:37565"/>
        <dbReference type="ChEBI" id="CHEBI:58805"/>
        <dbReference type="EC" id="2.7.7.65"/>
    </reaction>
</comment>
<dbReference type="Gene3D" id="3.30.70.270">
    <property type="match status" value="1"/>
</dbReference>
<sequence length="395" mass="43273">MLSPFNLLLITSGFSIVMLFVLASLLRSGIAGIREWTTANILAAVALILYACRDVIPDLLSIDLANVLSGLAACILFLGFRRFFGLTTSRAPMAISLATLTLLILTFHYGYNSIAARTVIISAFFGVLCLAISITIFRHAWHAPSPYPYRFTATVAALFAIGHWSRSVVYWTGADHLTSTMQGSNWNLLFLSLGTLMLPIFTMGAIMMVHDRMMSKAIEDANHDFLTGAWSRRAFFEFATRELTRARRMQRSLSLLVFDVDHFKRINDTHGHAAGDRVLVEIVARAELEIRSMDYIARMGGEEFAVLLPEVDAAAAIAVAERLRIRLGTQTAADPATIAAVPYTVSVGVATHDGRETMAELMHRADMALYAAKSGGRNIVVSADVPETQPLTADV</sequence>
<dbReference type="SMART" id="SM00267">
    <property type="entry name" value="GGDEF"/>
    <property type="match status" value="1"/>
</dbReference>
<evidence type="ECO:0000313" key="6">
    <source>
        <dbReference type="Proteomes" id="UP000620266"/>
    </source>
</evidence>
<keyword evidence="6" id="KW-1185">Reference proteome</keyword>
<dbReference type="RefSeq" id="WP_188395389.1">
    <property type="nucleotide sequence ID" value="NZ_BMCG01000002.1"/>
</dbReference>
<dbReference type="EMBL" id="BMCG01000002">
    <property type="protein sequence ID" value="GGC05370.1"/>
    <property type="molecule type" value="Genomic_DNA"/>
</dbReference>
<dbReference type="GO" id="GO:0052621">
    <property type="term" value="F:diguanylate cyclase activity"/>
    <property type="evidence" value="ECO:0007669"/>
    <property type="project" value="UniProtKB-EC"/>
</dbReference>
<dbReference type="SUPFAM" id="SSF55073">
    <property type="entry name" value="Nucleotide cyclase"/>
    <property type="match status" value="1"/>
</dbReference>
<comment type="caution">
    <text evidence="5">The sequence shown here is derived from an EMBL/GenBank/DDBJ whole genome shotgun (WGS) entry which is preliminary data.</text>
</comment>
<dbReference type="NCBIfam" id="TIGR00254">
    <property type="entry name" value="GGDEF"/>
    <property type="match status" value="1"/>
</dbReference>
<feature type="transmembrane region" description="Helical" evidence="3">
    <location>
        <begin position="149"/>
        <end position="166"/>
    </location>
</feature>
<dbReference type="InterPro" id="IPR043128">
    <property type="entry name" value="Rev_trsase/Diguanyl_cyclase"/>
</dbReference>
<reference evidence="5" key="1">
    <citation type="journal article" date="2014" name="Int. J. Syst. Evol. Microbiol.">
        <title>Complete genome sequence of Corynebacterium casei LMG S-19264T (=DSM 44701T), isolated from a smear-ripened cheese.</title>
        <authorList>
            <consortium name="US DOE Joint Genome Institute (JGI-PGF)"/>
            <person name="Walter F."/>
            <person name="Albersmeier A."/>
            <person name="Kalinowski J."/>
            <person name="Ruckert C."/>
        </authorList>
    </citation>
    <scope>NUCLEOTIDE SEQUENCE</scope>
    <source>
        <strain evidence="5">CCM 7086</strain>
    </source>
</reference>
<accession>A0A8J2XXY2</accession>
<evidence type="ECO:0000259" key="4">
    <source>
        <dbReference type="PROSITE" id="PS50887"/>
    </source>
</evidence>
<evidence type="ECO:0000313" key="5">
    <source>
        <dbReference type="EMBL" id="GGC05370.1"/>
    </source>
</evidence>